<keyword evidence="3" id="KW-1185">Reference proteome</keyword>
<evidence type="ECO:0000313" key="3">
    <source>
        <dbReference type="Proteomes" id="UP001138802"/>
    </source>
</evidence>
<name>A0A9X0WGQ7_9GAMM</name>
<comment type="caution">
    <text evidence="2">The sequence shown here is derived from an EMBL/GenBank/DDBJ whole genome shotgun (WGS) entry which is preliminary data.</text>
</comment>
<feature type="compositionally biased region" description="Low complexity" evidence="1">
    <location>
        <begin position="152"/>
        <end position="166"/>
    </location>
</feature>
<dbReference type="Proteomes" id="UP001138802">
    <property type="component" value="Unassembled WGS sequence"/>
</dbReference>
<dbReference type="EMBL" id="NRSD01000005">
    <property type="protein sequence ID" value="MBK1644367.1"/>
    <property type="molecule type" value="Genomic_DNA"/>
</dbReference>
<sequence length="187" mass="21368">MDRADQARRHAPRHRAGMRALLVVLGGLLAWSGQAQETRIQAMNAPPVSATAPLMPEASSESMPLWLEEVRAQRQAWEQRRDTARHAYEERRRATRPHAAAQQDAWEEEVRRRRAARLERMEQERTVFRHLGPEPLPFRGGPPSPWPGLTWAPGSALPPSSTATPTPEDDRDFAPPGWDNHWYFRGY</sequence>
<gene>
    <name evidence="2" type="ORF">CKO25_06800</name>
</gene>
<evidence type="ECO:0000256" key="1">
    <source>
        <dbReference type="SAM" id="MobiDB-lite"/>
    </source>
</evidence>
<reference evidence="2 3" key="1">
    <citation type="journal article" date="2020" name="Microorganisms">
        <title>Osmotic Adaptation and Compatible Solute Biosynthesis of Phototrophic Bacteria as Revealed from Genome Analyses.</title>
        <authorList>
            <person name="Imhoff J.F."/>
            <person name="Rahn T."/>
            <person name="Kunzel S."/>
            <person name="Keller A."/>
            <person name="Neulinger S.C."/>
        </authorList>
    </citation>
    <scope>NUCLEOTIDE SEQUENCE [LARGE SCALE GENOMIC DNA]</scope>
    <source>
        <strain evidence="2 3">DSM 21303</strain>
    </source>
</reference>
<protein>
    <submittedName>
        <fullName evidence="2">Uncharacterized protein</fullName>
    </submittedName>
</protein>
<proteinExistence type="predicted"/>
<feature type="region of interest" description="Disordered" evidence="1">
    <location>
        <begin position="131"/>
        <end position="178"/>
    </location>
</feature>
<evidence type="ECO:0000313" key="2">
    <source>
        <dbReference type="EMBL" id="MBK1644367.1"/>
    </source>
</evidence>
<accession>A0A9X0WGQ7</accession>
<feature type="compositionally biased region" description="Pro residues" evidence="1">
    <location>
        <begin position="134"/>
        <end position="146"/>
    </location>
</feature>
<organism evidence="2 3">
    <name type="scientific">Thiocapsa imhoffii</name>
    <dbReference type="NCBI Taxonomy" id="382777"/>
    <lineage>
        <taxon>Bacteria</taxon>
        <taxon>Pseudomonadati</taxon>
        <taxon>Pseudomonadota</taxon>
        <taxon>Gammaproteobacteria</taxon>
        <taxon>Chromatiales</taxon>
        <taxon>Chromatiaceae</taxon>
        <taxon>Thiocapsa</taxon>
    </lineage>
</organism>
<dbReference type="AlphaFoldDB" id="A0A9X0WGQ7"/>